<feature type="domain" description="FecR N-terminal" evidence="3">
    <location>
        <begin position="16"/>
        <end position="56"/>
    </location>
</feature>
<feature type="transmembrane region" description="Helical" evidence="1">
    <location>
        <begin position="83"/>
        <end position="105"/>
    </location>
</feature>
<dbReference type="InterPro" id="IPR012373">
    <property type="entry name" value="Ferrdict_sens_TM"/>
</dbReference>
<feature type="domain" description="FecR protein" evidence="2">
    <location>
        <begin position="115"/>
        <end position="214"/>
    </location>
</feature>
<evidence type="ECO:0000259" key="3">
    <source>
        <dbReference type="Pfam" id="PF16220"/>
    </source>
</evidence>
<reference evidence="4 5" key="1">
    <citation type="journal article" date="2012" name="J. Am. Chem. Soc.">
        <title>Bacterial biosynthesis and maturation of the didemnin anti-cancer agents.</title>
        <authorList>
            <person name="Xu Y."/>
            <person name="Kersten R.D."/>
            <person name="Nam S.J."/>
            <person name="Lu L."/>
            <person name="Al-Suwailem A.M."/>
            <person name="Zheng H."/>
            <person name="Fenical W."/>
            <person name="Dorrestein P.C."/>
            <person name="Moore B.S."/>
            <person name="Qian P.Y."/>
        </authorList>
    </citation>
    <scope>NUCLEOTIDE SEQUENCE [LARGE SCALE GENOMIC DNA]</scope>
    <source>
        <strain evidence="4 5">KA081020-065</strain>
    </source>
</reference>
<dbReference type="RefSeq" id="WP_014753070.1">
    <property type="nucleotide sequence ID" value="NC_017966.1"/>
</dbReference>
<sequence length="325" mass="34415">MFRRRPDPDAEALKLARAWMARLKSGEATTDDAAAFRAWRAADPAHEAAWAETVRLWEASGAAAAAVRRRDVAPRRAMSRRMVLGGGAVAASAAITGLGAVRLGLLPAPADLLADHATGTGERREITLPDGSRAALDARTALDVDMAPGRRRLTLIHGAAVVDVAGGLSPALEVRAGPGVARADAGSFTIRQIPVPADDPGGMRRRVVCIAGSVSVTAGETRELLPGQAVDYDDTGCGPVVGADAALETAWRQGLMVFRDRRVDEIVFELNRYRPGRVILLDDTAAARRLSGVFHLDRTDEVVAHLERMLALPTRDLPGGIVLIG</sequence>
<dbReference type="PANTHER" id="PTHR30273:SF2">
    <property type="entry name" value="PROTEIN FECR"/>
    <property type="match status" value="1"/>
</dbReference>
<dbReference type="Pfam" id="PF16220">
    <property type="entry name" value="DUF4880"/>
    <property type="match status" value="1"/>
</dbReference>
<name>I3TU80_TISMK</name>
<keyword evidence="1" id="KW-0472">Membrane</keyword>
<organism evidence="4 5">
    <name type="scientific">Tistrella mobilis (strain KA081020-065)</name>
    <dbReference type="NCBI Taxonomy" id="1110502"/>
    <lineage>
        <taxon>Bacteria</taxon>
        <taxon>Pseudomonadati</taxon>
        <taxon>Pseudomonadota</taxon>
        <taxon>Alphaproteobacteria</taxon>
        <taxon>Geminicoccales</taxon>
        <taxon>Geminicoccaceae</taxon>
        <taxon>Tistrella</taxon>
    </lineage>
</organism>
<geneLocation type="plasmid" evidence="4 5">
    <name>pTM2</name>
</geneLocation>
<evidence type="ECO:0000313" key="4">
    <source>
        <dbReference type="EMBL" id="AFK56318.1"/>
    </source>
</evidence>
<keyword evidence="4" id="KW-0614">Plasmid</keyword>
<dbReference type="Proteomes" id="UP000005258">
    <property type="component" value="Plasmid pTM2"/>
</dbReference>
<dbReference type="Gene3D" id="2.60.120.1440">
    <property type="match status" value="1"/>
</dbReference>
<keyword evidence="1" id="KW-1133">Transmembrane helix</keyword>
<dbReference type="GO" id="GO:0016989">
    <property type="term" value="F:sigma factor antagonist activity"/>
    <property type="evidence" value="ECO:0007669"/>
    <property type="project" value="TreeGrafter"/>
</dbReference>
<dbReference type="Pfam" id="PF04773">
    <property type="entry name" value="FecR"/>
    <property type="match status" value="1"/>
</dbReference>
<evidence type="ECO:0000256" key="1">
    <source>
        <dbReference type="SAM" id="Phobius"/>
    </source>
</evidence>
<evidence type="ECO:0000259" key="2">
    <source>
        <dbReference type="Pfam" id="PF04773"/>
    </source>
</evidence>
<keyword evidence="5" id="KW-1185">Reference proteome</keyword>
<dbReference type="InterPro" id="IPR032623">
    <property type="entry name" value="FecR_N"/>
</dbReference>
<dbReference type="HOGENOM" id="CLU_050192_0_1_5"/>
<dbReference type="EMBL" id="CP003238">
    <property type="protein sequence ID" value="AFK56318.1"/>
    <property type="molecule type" value="Genomic_DNA"/>
</dbReference>
<evidence type="ECO:0000313" key="5">
    <source>
        <dbReference type="Proteomes" id="UP000005258"/>
    </source>
</evidence>
<dbReference type="PIRSF" id="PIRSF018266">
    <property type="entry name" value="FecR"/>
    <property type="match status" value="1"/>
</dbReference>
<keyword evidence="1 4" id="KW-0812">Transmembrane</keyword>
<dbReference type="KEGG" id="tmo:TMO_b0310"/>
<dbReference type="PANTHER" id="PTHR30273">
    <property type="entry name" value="PERIPLASMIC SIGNAL SENSOR AND SIGMA FACTOR ACTIVATOR FECR-RELATED"/>
    <property type="match status" value="1"/>
</dbReference>
<protein>
    <submittedName>
        <fullName evidence="4">Transmembrane sensor</fullName>
    </submittedName>
</protein>
<dbReference type="InterPro" id="IPR006860">
    <property type="entry name" value="FecR"/>
</dbReference>
<accession>I3TU80</accession>
<gene>
    <name evidence="4" type="primary">fecR</name>
    <name evidence="4" type="ordered locus">TMO_b0310</name>
</gene>
<proteinExistence type="predicted"/>
<dbReference type="AlphaFoldDB" id="I3TU80"/>